<dbReference type="PANTHER" id="PTHR36529">
    <property type="entry name" value="SLL1095 PROTEIN"/>
    <property type="match status" value="1"/>
</dbReference>
<sequence>MSAPPVQLLLLAKAPVPGRVKTRLCPPWTFEQAAGVAAAALADTVDALTATPAVARTLVLDQPDGAAGRPVVPPGWRLAGQRGGPLGERIAAAYLDTALPGVASLLVGMDTPQLTPAHLGAAAARLDGADAVLGPARDGGWWLLGLRDPRAGAAVAGVPMSTARTGADTLTALRGHGLSVARTATLRDVDTVADAIAVAAAGPGGRFARLVAGLPAGAAR</sequence>
<organism evidence="1 2">
    <name type="scientific">Dactylosporangium aurantiacum</name>
    <dbReference type="NCBI Taxonomy" id="35754"/>
    <lineage>
        <taxon>Bacteria</taxon>
        <taxon>Bacillati</taxon>
        <taxon>Actinomycetota</taxon>
        <taxon>Actinomycetes</taxon>
        <taxon>Micromonosporales</taxon>
        <taxon>Micromonosporaceae</taxon>
        <taxon>Dactylosporangium</taxon>
    </lineage>
</organism>
<gene>
    <name evidence="1" type="ORF">Daura_18590</name>
</gene>
<dbReference type="EMBL" id="CP073767">
    <property type="protein sequence ID" value="UWZ57996.1"/>
    <property type="molecule type" value="Genomic_DNA"/>
</dbReference>
<name>A0A9Q9ILR5_9ACTN</name>
<dbReference type="PANTHER" id="PTHR36529:SF1">
    <property type="entry name" value="GLYCOSYLTRANSFERASE"/>
    <property type="match status" value="1"/>
</dbReference>
<proteinExistence type="predicted"/>
<dbReference type="SUPFAM" id="SSF53448">
    <property type="entry name" value="Nucleotide-diphospho-sugar transferases"/>
    <property type="match status" value="1"/>
</dbReference>
<dbReference type="Gene3D" id="3.90.550.10">
    <property type="entry name" value="Spore Coat Polysaccharide Biosynthesis Protein SpsA, Chain A"/>
    <property type="match status" value="1"/>
</dbReference>
<keyword evidence="2" id="KW-1185">Reference proteome</keyword>
<dbReference type="InterPro" id="IPR029044">
    <property type="entry name" value="Nucleotide-diphossugar_trans"/>
</dbReference>
<dbReference type="Pfam" id="PF09837">
    <property type="entry name" value="DUF2064"/>
    <property type="match status" value="1"/>
</dbReference>
<dbReference type="KEGG" id="daur:Daura_18590"/>
<accession>A0A9Q9ILR5</accession>
<dbReference type="AlphaFoldDB" id="A0A9Q9ILR5"/>
<dbReference type="InterPro" id="IPR018641">
    <property type="entry name" value="Trfase_1_rSAM/seldom-assoc"/>
</dbReference>
<dbReference type="Proteomes" id="UP001058003">
    <property type="component" value="Chromosome"/>
</dbReference>
<dbReference type="RefSeq" id="WP_081970859.1">
    <property type="nucleotide sequence ID" value="NZ_CP073767.1"/>
</dbReference>
<evidence type="ECO:0000313" key="1">
    <source>
        <dbReference type="EMBL" id="UWZ57996.1"/>
    </source>
</evidence>
<protein>
    <submittedName>
        <fullName evidence="1">TIGR04282 family arsenosugar biosynthesis glycosyltransferase</fullName>
    </submittedName>
</protein>
<dbReference type="NCBIfam" id="TIGR04282">
    <property type="entry name" value="glyco_like_cofC"/>
    <property type="match status" value="1"/>
</dbReference>
<evidence type="ECO:0000313" key="2">
    <source>
        <dbReference type="Proteomes" id="UP001058003"/>
    </source>
</evidence>
<reference evidence="1" key="1">
    <citation type="submission" date="2021-04" db="EMBL/GenBank/DDBJ databases">
        <title>Dactylosporangium aurantiacum NRRL B-8018 full assembly.</title>
        <authorList>
            <person name="Hartkoorn R.C."/>
            <person name="Beaudoing E."/>
            <person name="Hot D."/>
        </authorList>
    </citation>
    <scope>NUCLEOTIDE SEQUENCE</scope>
    <source>
        <strain evidence="1">NRRL B-8018</strain>
    </source>
</reference>